<reference evidence="1 2" key="2">
    <citation type="submission" date="2015-01" db="EMBL/GenBank/DDBJ databases">
        <title>Complete genome sequence of Pyrinomonas methylaliphatogenes type strain K22T.</title>
        <authorList>
            <person name="Lee K.C.Y."/>
            <person name="Power J.F."/>
            <person name="Dunfield P.F."/>
            <person name="Morgan X.C."/>
            <person name="Huttenhower C."/>
            <person name="Stott M.B."/>
        </authorList>
    </citation>
    <scope>NUCLEOTIDE SEQUENCE [LARGE SCALE GENOMIC DNA]</scope>
    <source>
        <strain evidence="1 2">K22</strain>
    </source>
</reference>
<dbReference type="AlphaFoldDB" id="A0A0B6WX06"/>
<evidence type="ECO:0000313" key="2">
    <source>
        <dbReference type="Proteomes" id="UP000031518"/>
    </source>
</evidence>
<gene>
    <name evidence="1" type="ORF">PYK22_00680</name>
</gene>
<dbReference type="EMBL" id="CBXV010000002">
    <property type="protein sequence ID" value="CDM64685.1"/>
    <property type="molecule type" value="Genomic_DNA"/>
</dbReference>
<dbReference type="Proteomes" id="UP000031518">
    <property type="component" value="Unassembled WGS sequence"/>
</dbReference>
<proteinExistence type="predicted"/>
<sequence>MTNPLELFQRTLETYRKHGWQLREVLMRPETRAQLIAESGEPIFESSPVRDFPLDAMWFARPARGGFEAWELRLVSATPYALFEAFASGTPEKQREERKRALEGELCARCLAKGSGANEGGYPDQV</sequence>
<keyword evidence="2" id="KW-1185">Reference proteome</keyword>
<reference evidence="1 2" key="1">
    <citation type="submission" date="2013-12" db="EMBL/GenBank/DDBJ databases">
        <authorList>
            <person name="Stott M."/>
        </authorList>
    </citation>
    <scope>NUCLEOTIDE SEQUENCE [LARGE SCALE GENOMIC DNA]</scope>
    <source>
        <strain evidence="1 2">K22</strain>
    </source>
</reference>
<dbReference type="RefSeq" id="WP_041974279.1">
    <property type="nucleotide sequence ID" value="NZ_CBXV010000002.1"/>
</dbReference>
<name>A0A0B6WX06_9BACT</name>
<accession>A0A0B6WX06</accession>
<dbReference type="STRING" id="454194.PYK22_00680"/>
<organism evidence="1 2">
    <name type="scientific">Pyrinomonas methylaliphatogenes</name>
    <dbReference type="NCBI Taxonomy" id="454194"/>
    <lineage>
        <taxon>Bacteria</taxon>
        <taxon>Pseudomonadati</taxon>
        <taxon>Acidobacteriota</taxon>
        <taxon>Blastocatellia</taxon>
        <taxon>Blastocatellales</taxon>
        <taxon>Pyrinomonadaceae</taxon>
        <taxon>Pyrinomonas</taxon>
    </lineage>
</organism>
<protein>
    <submittedName>
        <fullName evidence="1">Uncharacterized protein</fullName>
    </submittedName>
</protein>
<evidence type="ECO:0000313" key="1">
    <source>
        <dbReference type="EMBL" id="CDM64685.1"/>
    </source>
</evidence>